<protein>
    <submittedName>
        <fullName evidence="7">Expansin-like A1</fullName>
    </submittedName>
</protein>
<sequence length="275" mass="29662">MAAVFGQYVSCLVIFLIVVVSSATAACDRCLHQSKVSFFSSAKPLQSGACGYGSLATGFNGGRLAAAVPSIYKDGAGCGACFQMRCKDAKLCSKEGTTIIVTDKNNDNRTDFVLSSRAFISMAKNGSGRALLKLGLVDVDYKRIPCDYKKNLSIRVEESSQKQNRSNYLAIKILYQGGQTEIVSIDLAQVVEVANWASMSKSHGAVWDASGVPNGPLQFRFTVTAGYDGKKYWAKHVLPADWKNGLVYDSGLQITDIALESCGTCDNSTTWKLIN</sequence>
<accession>A0ABD3C6B2</accession>
<evidence type="ECO:0000259" key="5">
    <source>
        <dbReference type="PROSITE" id="PS50842"/>
    </source>
</evidence>
<evidence type="ECO:0000256" key="4">
    <source>
        <dbReference type="SAM" id="SignalP"/>
    </source>
</evidence>
<comment type="subcellular location">
    <subcellularLocation>
        <location evidence="1">Secreted</location>
    </subcellularLocation>
</comment>
<keyword evidence="8" id="KW-1185">Reference proteome</keyword>
<dbReference type="InterPro" id="IPR036908">
    <property type="entry name" value="RlpA-like_sf"/>
</dbReference>
<dbReference type="InterPro" id="IPR007112">
    <property type="entry name" value="Expansin/allergen_DPBB_dom"/>
</dbReference>
<comment type="similarity">
    <text evidence="3">Belongs to the expansin family.</text>
</comment>
<keyword evidence="2" id="KW-0964">Secreted</keyword>
<dbReference type="InterPro" id="IPR036749">
    <property type="entry name" value="Expansin_CBD_sf"/>
</dbReference>
<gene>
    <name evidence="7" type="primary">EXLA1</name>
    <name evidence="7" type="ORF">CASFOL_033171</name>
</gene>
<feature type="domain" description="Expansin-like EG45" evidence="5">
    <location>
        <begin position="47"/>
        <end position="151"/>
    </location>
</feature>
<organism evidence="7 8">
    <name type="scientific">Castilleja foliolosa</name>
    <dbReference type="NCBI Taxonomy" id="1961234"/>
    <lineage>
        <taxon>Eukaryota</taxon>
        <taxon>Viridiplantae</taxon>
        <taxon>Streptophyta</taxon>
        <taxon>Embryophyta</taxon>
        <taxon>Tracheophyta</taxon>
        <taxon>Spermatophyta</taxon>
        <taxon>Magnoliopsida</taxon>
        <taxon>eudicotyledons</taxon>
        <taxon>Gunneridae</taxon>
        <taxon>Pentapetalae</taxon>
        <taxon>asterids</taxon>
        <taxon>lamiids</taxon>
        <taxon>Lamiales</taxon>
        <taxon>Orobanchaceae</taxon>
        <taxon>Pedicularideae</taxon>
        <taxon>Castillejinae</taxon>
        <taxon>Castilleja</taxon>
    </lineage>
</organism>
<feature type="domain" description="Expansin-like CBD" evidence="6">
    <location>
        <begin position="167"/>
        <end position="250"/>
    </location>
</feature>
<dbReference type="InterPro" id="IPR005795">
    <property type="entry name" value="LolPI"/>
</dbReference>
<dbReference type="Gene3D" id="2.60.40.760">
    <property type="entry name" value="Expansin, cellulose-binding-like domain"/>
    <property type="match status" value="1"/>
</dbReference>
<dbReference type="Pfam" id="PF01357">
    <property type="entry name" value="Expansin_C"/>
    <property type="match status" value="1"/>
</dbReference>
<proteinExistence type="inferred from homology"/>
<dbReference type="Gene3D" id="2.40.40.10">
    <property type="entry name" value="RlpA-like domain"/>
    <property type="match status" value="1"/>
</dbReference>
<dbReference type="SUPFAM" id="SSF50685">
    <property type="entry name" value="Barwin-like endoglucanases"/>
    <property type="match status" value="1"/>
</dbReference>
<evidence type="ECO:0000313" key="7">
    <source>
        <dbReference type="EMBL" id="KAL3624355.1"/>
    </source>
</evidence>
<feature type="chain" id="PRO_5044823015" evidence="4">
    <location>
        <begin position="26"/>
        <end position="275"/>
    </location>
</feature>
<feature type="signal peptide" evidence="4">
    <location>
        <begin position="1"/>
        <end position="25"/>
    </location>
</feature>
<dbReference type="Pfam" id="PF03330">
    <property type="entry name" value="DPBB_1"/>
    <property type="match status" value="1"/>
</dbReference>
<evidence type="ECO:0000256" key="3">
    <source>
        <dbReference type="RuleBase" id="RU003460"/>
    </source>
</evidence>
<reference evidence="8" key="1">
    <citation type="journal article" date="2024" name="IScience">
        <title>Strigolactones Initiate the Formation of Haustorium-like Structures in Castilleja.</title>
        <authorList>
            <person name="Buerger M."/>
            <person name="Peterson D."/>
            <person name="Chory J."/>
        </authorList>
    </citation>
    <scope>NUCLEOTIDE SEQUENCE [LARGE SCALE GENOMIC DNA]</scope>
</reference>
<evidence type="ECO:0000313" key="8">
    <source>
        <dbReference type="Proteomes" id="UP001632038"/>
    </source>
</evidence>
<evidence type="ECO:0000256" key="1">
    <source>
        <dbReference type="ARBA" id="ARBA00004613"/>
    </source>
</evidence>
<keyword evidence="4" id="KW-0732">Signal</keyword>
<dbReference type="PROSITE" id="PS50842">
    <property type="entry name" value="EXPANSIN_EG45"/>
    <property type="match status" value="1"/>
</dbReference>
<evidence type="ECO:0000256" key="2">
    <source>
        <dbReference type="ARBA" id="ARBA00022525"/>
    </source>
</evidence>
<dbReference type="CDD" id="cd22276">
    <property type="entry name" value="DPBB_EXLA_N"/>
    <property type="match status" value="1"/>
</dbReference>
<dbReference type="PRINTS" id="PR00829">
    <property type="entry name" value="LOLP1ALLERGN"/>
</dbReference>
<dbReference type="SMART" id="SM00837">
    <property type="entry name" value="DPBB_1"/>
    <property type="match status" value="1"/>
</dbReference>
<dbReference type="PANTHER" id="PTHR31692:SF4">
    <property type="entry name" value="EXPANSIN-LIKE A1-RELATED"/>
    <property type="match status" value="1"/>
</dbReference>
<dbReference type="InterPro" id="IPR007118">
    <property type="entry name" value="Expan_Lol_pI"/>
</dbReference>
<dbReference type="PROSITE" id="PS50843">
    <property type="entry name" value="EXPANSIN_CBD"/>
    <property type="match status" value="1"/>
</dbReference>
<name>A0ABD3C6B2_9LAMI</name>
<dbReference type="PRINTS" id="PR01225">
    <property type="entry name" value="EXPANSNFAMLY"/>
</dbReference>
<dbReference type="GO" id="GO:0009653">
    <property type="term" value="P:anatomical structure morphogenesis"/>
    <property type="evidence" value="ECO:0007669"/>
    <property type="project" value="UniProtKB-ARBA"/>
</dbReference>
<dbReference type="PANTHER" id="PTHR31692">
    <property type="entry name" value="EXPANSIN-B3"/>
    <property type="match status" value="1"/>
</dbReference>
<dbReference type="SUPFAM" id="SSF49590">
    <property type="entry name" value="PHL pollen allergen"/>
    <property type="match status" value="1"/>
</dbReference>
<dbReference type="InterPro" id="IPR007117">
    <property type="entry name" value="Expansin_CBD"/>
</dbReference>
<dbReference type="InterPro" id="IPR009009">
    <property type="entry name" value="RlpA-like_DPBB"/>
</dbReference>
<dbReference type="EMBL" id="JAVIJP010000054">
    <property type="protein sequence ID" value="KAL3624355.1"/>
    <property type="molecule type" value="Genomic_DNA"/>
</dbReference>
<dbReference type="GO" id="GO:0005576">
    <property type="term" value="C:extracellular region"/>
    <property type="evidence" value="ECO:0007669"/>
    <property type="project" value="UniProtKB-SubCell"/>
</dbReference>
<comment type="caution">
    <text evidence="7">The sequence shown here is derived from an EMBL/GenBank/DDBJ whole genome shotgun (WGS) entry which is preliminary data.</text>
</comment>
<dbReference type="Proteomes" id="UP001632038">
    <property type="component" value="Unassembled WGS sequence"/>
</dbReference>
<evidence type="ECO:0000259" key="6">
    <source>
        <dbReference type="PROSITE" id="PS50843"/>
    </source>
</evidence>
<dbReference type="AlphaFoldDB" id="A0ABD3C6B2"/>